<evidence type="ECO:0000313" key="2">
    <source>
        <dbReference type="Proteomes" id="UP000576645"/>
    </source>
</evidence>
<comment type="caution">
    <text evidence="1">The sequence shown here is derived from an EMBL/GenBank/DDBJ whole genome shotgun (WGS) entry which is preliminary data.</text>
</comment>
<evidence type="ECO:0000313" key="1">
    <source>
        <dbReference type="EMBL" id="NOJ23507.1"/>
    </source>
</evidence>
<dbReference type="EMBL" id="VTXP01000005">
    <property type="protein sequence ID" value="NOJ23507.1"/>
    <property type="molecule type" value="Genomic_DNA"/>
</dbReference>
<proteinExistence type="predicted"/>
<gene>
    <name evidence="1" type="ORF">F0238_12295</name>
</gene>
<reference evidence="1 2" key="1">
    <citation type="submission" date="2019-09" db="EMBL/GenBank/DDBJ databases">
        <title>Draft genome sequencing and comparative genomics of hatchery-associated Vibrios.</title>
        <authorList>
            <person name="Kehlet-Delgado H."/>
            <person name="Mueller R.S."/>
        </authorList>
    </citation>
    <scope>NUCLEOTIDE SEQUENCE [LARGE SCALE GENOMIC DNA]</scope>
    <source>
        <strain evidence="1 2">09-121-3</strain>
    </source>
</reference>
<dbReference type="Pfam" id="PF06945">
    <property type="entry name" value="DUF1289"/>
    <property type="match status" value="1"/>
</dbReference>
<protein>
    <submittedName>
        <fullName evidence="1">DUF1289 domain-containing protein</fullName>
    </submittedName>
</protein>
<dbReference type="AlphaFoldDB" id="A0AAP6ZRC1"/>
<name>A0AAP6ZRC1_9VIBR</name>
<sequence>MKKQKSPCIDVCDFSGPKGWCLGCARTREECQNWKTMKPYAINTLQRELKKRMTKINQ</sequence>
<organism evidence="1 2">
    <name type="scientific">Vibrio coralliilyticus</name>
    <dbReference type="NCBI Taxonomy" id="190893"/>
    <lineage>
        <taxon>Bacteria</taxon>
        <taxon>Pseudomonadati</taxon>
        <taxon>Pseudomonadota</taxon>
        <taxon>Gammaproteobacteria</taxon>
        <taxon>Vibrionales</taxon>
        <taxon>Vibrionaceae</taxon>
        <taxon>Vibrio</taxon>
    </lineage>
</organism>
<dbReference type="InterPro" id="IPR010710">
    <property type="entry name" value="DUF1289"/>
</dbReference>
<accession>A0AAP6ZRC1</accession>
<dbReference type="RefSeq" id="WP_006962545.1">
    <property type="nucleotide sequence ID" value="NZ_CP120719.1"/>
</dbReference>
<dbReference type="Proteomes" id="UP000576645">
    <property type="component" value="Unassembled WGS sequence"/>
</dbReference>
<dbReference type="GeneID" id="93941866"/>